<dbReference type="InterPro" id="IPR052895">
    <property type="entry name" value="HetReg/Transcr_Mod"/>
</dbReference>
<dbReference type="EMBL" id="CP042197">
    <property type="protein sequence ID" value="QDS75626.1"/>
    <property type="molecule type" value="Genomic_DNA"/>
</dbReference>
<reference evidence="2 3" key="1">
    <citation type="submission" date="2019-07" db="EMBL/GenBank/DDBJ databases">
        <title>Finished genome of Venturia effusa.</title>
        <authorList>
            <person name="Young C.A."/>
            <person name="Cox M.P."/>
            <person name="Ganley A.R.D."/>
            <person name="David W.J."/>
        </authorList>
    </citation>
    <scope>NUCLEOTIDE SEQUENCE [LARGE SCALE GENOMIC DNA]</scope>
    <source>
        <strain evidence="3">albino</strain>
    </source>
</reference>
<evidence type="ECO:0000259" key="1">
    <source>
        <dbReference type="Pfam" id="PF06985"/>
    </source>
</evidence>
<gene>
    <name evidence="2" type="ORF">FKW77_006754</name>
</gene>
<keyword evidence="3" id="KW-1185">Reference proteome</keyword>
<evidence type="ECO:0000313" key="2">
    <source>
        <dbReference type="EMBL" id="QDS75626.1"/>
    </source>
</evidence>
<dbReference type="OrthoDB" id="2157530at2759"/>
<accession>A0A517LJ80</accession>
<dbReference type="PANTHER" id="PTHR24148">
    <property type="entry name" value="ANKYRIN REPEAT DOMAIN-CONTAINING PROTEIN 39 HOMOLOG-RELATED"/>
    <property type="match status" value="1"/>
</dbReference>
<dbReference type="InterPro" id="IPR010730">
    <property type="entry name" value="HET"/>
</dbReference>
<dbReference type="PANTHER" id="PTHR24148:SF64">
    <property type="entry name" value="HETEROKARYON INCOMPATIBILITY DOMAIN-CONTAINING PROTEIN"/>
    <property type="match status" value="1"/>
</dbReference>
<proteinExistence type="predicted"/>
<protein>
    <recommendedName>
        <fullName evidence="1">Heterokaryon incompatibility domain-containing protein</fullName>
    </recommendedName>
</protein>
<dbReference type="STRING" id="50376.A0A517LJ80"/>
<name>A0A517LJ80_9PEZI</name>
<evidence type="ECO:0000313" key="3">
    <source>
        <dbReference type="Proteomes" id="UP000316270"/>
    </source>
</evidence>
<dbReference type="Pfam" id="PF06985">
    <property type="entry name" value="HET"/>
    <property type="match status" value="1"/>
</dbReference>
<dbReference type="AlphaFoldDB" id="A0A517LJ80"/>
<dbReference type="Proteomes" id="UP000316270">
    <property type="component" value="Chromosome 13"/>
</dbReference>
<organism evidence="2 3">
    <name type="scientific">Venturia effusa</name>
    <dbReference type="NCBI Taxonomy" id="50376"/>
    <lineage>
        <taxon>Eukaryota</taxon>
        <taxon>Fungi</taxon>
        <taxon>Dikarya</taxon>
        <taxon>Ascomycota</taxon>
        <taxon>Pezizomycotina</taxon>
        <taxon>Dothideomycetes</taxon>
        <taxon>Pleosporomycetidae</taxon>
        <taxon>Venturiales</taxon>
        <taxon>Venturiaceae</taxon>
        <taxon>Venturia</taxon>
    </lineage>
</organism>
<sequence>MKLKAGDNEAVRATLLTSYTYKPLDRGESIRILVLQPASEFLSPLAGELLHDDREHILNDLADSQQYETVSYAWGETIFTHWITLDGTARLSITANVDSMLRHLRKGHRRVRLWVDAICLNQEDAEEKAVQVQLMGEIYQHAHKLHIWLGPGDDEDAVRVFRYFQYGLRTAKSMKRDRTSVLSHVPWSSIQKLLHLSWFRRRWVIQEVELSKDITVHWATKKIPWNVFLSGLQELKTSQPRRLDPVDQGVMDAVCALGGPRSVLLQLLWTHHQAECSDHRDRLFSLFNLAKDVVDGASAASYELHHTVSSAASPRINGRAVTSYTQPWPSVYAGFVKMCLTSGYSKEILLHCCAFRSLSHYDINYPSWVPDWSVSRNDGTVMAANFGRREIDVPTLPTSQLLQGSISLTCCEHFIKIVLGGWSPSTGSDQIIYELGKIKSACRLLAMGPGQMFRMAVSDGALKDDFEETKKFSTLAYLNEVIATISNPDEVAFVRAMARHQFYICEDNFAGFGSTKLHAGDMVLGYQQDSSPLCPVLNLVGRGPSSFSGHIHRIVGYVWHYGCDSLHNIQQKKTFTLV</sequence>
<feature type="domain" description="Heterokaryon incompatibility" evidence="1">
    <location>
        <begin position="67"/>
        <end position="207"/>
    </location>
</feature>